<organism evidence="1">
    <name type="scientific">Companilactobacillus formosensis</name>
    <dbReference type="NCBI Taxonomy" id="1617889"/>
    <lineage>
        <taxon>Bacteria</taxon>
        <taxon>Bacillati</taxon>
        <taxon>Bacillota</taxon>
        <taxon>Bacilli</taxon>
        <taxon>Lactobacillales</taxon>
        <taxon>Lactobacillaceae</taxon>
        <taxon>Companilactobacillus</taxon>
    </lineage>
</organism>
<protein>
    <recommendedName>
        <fullName evidence="2">DUF4297 domain-containing protein</fullName>
    </recommendedName>
</protein>
<dbReference type="EMBL" id="PPWZ01000057">
    <property type="protein sequence ID" value="POH36428.1"/>
    <property type="molecule type" value="Genomic_DNA"/>
</dbReference>
<evidence type="ECO:0000313" key="1">
    <source>
        <dbReference type="EMBL" id="POH36428.1"/>
    </source>
</evidence>
<proteinExistence type="predicted"/>
<gene>
    <name evidence="1" type="ORF">C2R26_08620</name>
</gene>
<sequence>MADNNGGAVAIKGFNFQTMAVIFFIVNNIDDDKFSAYVESEEDFTLDKNGYKSYVQVKARKLSLKLLLKTALKDSGDIEPSILEKNLSSADDGEFLIYTKELAAKDLKSMIKKSDIFVNEEDVYVFSEEQKKSIVDAFKKDGFGESLIKNLNNSRLFVSKFGDSLKDSQRYLIGLMSEKKIDITGDRAKMALNELFFLVHKKAEYLVQKGYEKDDYEKKKLTSDELKSIFKKAESRSFFYKFVEDTNYSTLFKDKVTKIRNEIFNEYYVERKMLNTIFDSQKLDFDCPNQDLINKMKLELDSDKDKFDNCDKYVKVSLIIDYISERAVQS</sequence>
<evidence type="ECO:0008006" key="2">
    <source>
        <dbReference type="Google" id="ProtNLM"/>
    </source>
</evidence>
<accession>A0A2P4R569</accession>
<reference evidence="1" key="1">
    <citation type="submission" date="2018-01" db="EMBL/GenBank/DDBJ databases">
        <title>Genome sequnecing of Lactobacillus formosensis KACC 18721.</title>
        <authorList>
            <person name="Kim S.-J."/>
            <person name="Heo J."/>
        </authorList>
    </citation>
    <scope>NUCLEOTIDE SEQUENCE</scope>
    <source>
        <strain evidence="1">KACC 18721</strain>
    </source>
</reference>
<name>A0A2P4R569_9LACO</name>
<dbReference type="AlphaFoldDB" id="A0A2P4R569"/>
<comment type="caution">
    <text evidence="1">The sequence shown here is derived from an EMBL/GenBank/DDBJ whole genome shotgun (WGS) entry which is preliminary data.</text>
</comment>